<reference evidence="3 4" key="1">
    <citation type="journal article" date="2013" name="ISME J.">
        <title>Comparative genomics of pathogenic lineages of Vibrio nigripulchritudo identifies virulence-associated traits.</title>
        <authorList>
            <person name="Goudenege D."/>
            <person name="Labreuche Y."/>
            <person name="Krin E."/>
            <person name="Ansquer D."/>
            <person name="Mangenot S."/>
            <person name="Calteau A."/>
            <person name="Medigue C."/>
            <person name="Mazel D."/>
            <person name="Polz M.F."/>
            <person name="Le Roux F."/>
        </authorList>
    </citation>
    <scope>NUCLEOTIDE SEQUENCE [LARGE SCALE GENOMIC DNA]</scope>
    <source>
        <strain evidence="4">SnF1</strain>
    </source>
</reference>
<evidence type="ECO:0000259" key="2">
    <source>
        <dbReference type="PROSITE" id="PS50883"/>
    </source>
</evidence>
<dbReference type="SUPFAM" id="SSF141868">
    <property type="entry name" value="EAL domain-like"/>
    <property type="match status" value="1"/>
</dbReference>
<proteinExistence type="predicted"/>
<sequence length="776" mass="88860">MPTLLVSLLFTFCTLTVFSQFNLENQLLAKDKISFSSTSSIAIPSFSDGWNKNGHCTPRLMESCWFSIEISEQERQHYSLYLVNRTLSNGQLFFFEDQRLLLTEDFKGFRAIQLDKPFSYDRIYLKTPNEQYALFNPILVNNAHLLGQLITRDIFVVALMTVFAVLSVFYARFKWHESKISSVSCIVYMAALTLFYLYGYGFLPLSHVTEKGIQNVEWLSNDFWYSCYIVSVFAFFLTVYCKENSRLNPTHIVIMVGFIAAQVVALNVLKASEPNLIINMAGGALVFYHLITHKDTRYKPFIINMYAACFAVSVLIAIATYRNSEVTKYLFLLQAMFYLFHVLIITLCIYELADMRVVNFNDYGLILRKSNKDPLTGLPDVEILKDKAVFDEKQFLYFITIKNIDSINRQLGRASGNHILIKLSRELKNVARVNQGQLYRVKSSSFLLITSQTSSSRIIDLVKSNLTYSTDIKVDICFGRYETQPSDSCQTSMFKAQLCCLNAIEQDAMFKDWNDNDHFMLYSLPERKQEAKSLILSNALRLYSQRIFPLSEKANTNKFEVLCRLHYEGQNQQVIPAGQVLKVVTLHGLEQLLDKTILSKAASYLTQHERLELAVNITPKSLLDPELVRFLKTLPHSVRSRMCLELTEQDFYAMDTSFSSILQELRKSQLKIALDDFGSGFSSYATLSNDVFDFIKIDGSLVQHVEHSKFQQKMIESIVELAEINGAKVVAEFIENRLQREILEKLGVHYGQGYAVHKPQEISGVLDDLEASREAS</sequence>
<dbReference type="Gene3D" id="3.20.20.450">
    <property type="entry name" value="EAL domain"/>
    <property type="match status" value="1"/>
</dbReference>
<dbReference type="PROSITE" id="PS50883">
    <property type="entry name" value="EAL"/>
    <property type="match status" value="1"/>
</dbReference>
<keyword evidence="4" id="KW-1185">Reference proteome</keyword>
<dbReference type="eggNOG" id="COG5001">
    <property type="taxonomic scope" value="Bacteria"/>
</dbReference>
<feature type="domain" description="EAL" evidence="2">
    <location>
        <begin position="524"/>
        <end position="773"/>
    </location>
</feature>
<dbReference type="InterPro" id="IPR000160">
    <property type="entry name" value="GGDEF_dom"/>
</dbReference>
<dbReference type="InterPro" id="IPR043128">
    <property type="entry name" value="Rev_trsase/Diguanyl_cyclase"/>
</dbReference>
<gene>
    <name evidence="3" type="ORF">VIBNI_A1598</name>
</gene>
<feature type="transmembrane region" description="Helical" evidence="1">
    <location>
        <begin position="154"/>
        <end position="173"/>
    </location>
</feature>
<dbReference type="Gene3D" id="3.30.70.270">
    <property type="match status" value="1"/>
</dbReference>
<dbReference type="PANTHER" id="PTHR33121">
    <property type="entry name" value="CYCLIC DI-GMP PHOSPHODIESTERASE PDEF"/>
    <property type="match status" value="1"/>
</dbReference>
<dbReference type="Pfam" id="PF00990">
    <property type="entry name" value="GGDEF"/>
    <property type="match status" value="1"/>
</dbReference>
<evidence type="ECO:0000313" key="4">
    <source>
        <dbReference type="Proteomes" id="UP000016895"/>
    </source>
</evidence>
<feature type="transmembrane region" description="Helical" evidence="1">
    <location>
        <begin position="303"/>
        <end position="323"/>
    </location>
</feature>
<dbReference type="SMART" id="SM00052">
    <property type="entry name" value="EAL"/>
    <property type="match status" value="1"/>
</dbReference>
<accession>U4K4Y2</accession>
<dbReference type="AlphaFoldDB" id="U4K4Y2"/>
<feature type="transmembrane region" description="Helical" evidence="1">
    <location>
        <begin position="223"/>
        <end position="240"/>
    </location>
</feature>
<keyword evidence="1" id="KW-0812">Transmembrane</keyword>
<feature type="transmembrane region" description="Helical" evidence="1">
    <location>
        <begin position="252"/>
        <end position="269"/>
    </location>
</feature>
<dbReference type="InterPro" id="IPR001633">
    <property type="entry name" value="EAL_dom"/>
</dbReference>
<dbReference type="Pfam" id="PF00563">
    <property type="entry name" value="EAL"/>
    <property type="match status" value="1"/>
</dbReference>
<dbReference type="PATRIC" id="fig|1260221.3.peg.1527"/>
<dbReference type="Proteomes" id="UP000016895">
    <property type="component" value="Chromosome 1"/>
</dbReference>
<keyword evidence="1" id="KW-1133">Transmembrane helix</keyword>
<dbReference type="KEGG" id="vni:VIBNI_A1598"/>
<organism evidence="3 4">
    <name type="scientific">Vibrio nigripulchritudo</name>
    <dbReference type="NCBI Taxonomy" id="28173"/>
    <lineage>
        <taxon>Bacteria</taxon>
        <taxon>Pseudomonadati</taxon>
        <taxon>Pseudomonadota</taxon>
        <taxon>Gammaproteobacteria</taxon>
        <taxon>Vibrionales</taxon>
        <taxon>Vibrionaceae</taxon>
        <taxon>Vibrio</taxon>
    </lineage>
</organism>
<dbReference type="InterPro" id="IPR029787">
    <property type="entry name" value="Nucleotide_cyclase"/>
</dbReference>
<feature type="transmembrane region" description="Helical" evidence="1">
    <location>
        <begin position="329"/>
        <end position="350"/>
    </location>
</feature>
<evidence type="ECO:0000313" key="3">
    <source>
        <dbReference type="EMBL" id="CCO57714.1"/>
    </source>
</evidence>
<dbReference type="PANTHER" id="PTHR33121:SF79">
    <property type="entry name" value="CYCLIC DI-GMP PHOSPHODIESTERASE PDED-RELATED"/>
    <property type="match status" value="1"/>
</dbReference>
<dbReference type="EMBL" id="FO203526">
    <property type="protein sequence ID" value="CCO57714.1"/>
    <property type="molecule type" value="Genomic_DNA"/>
</dbReference>
<dbReference type="InterPro" id="IPR050706">
    <property type="entry name" value="Cyclic-di-GMP_PDE-like"/>
</dbReference>
<evidence type="ECO:0000256" key="1">
    <source>
        <dbReference type="SAM" id="Phobius"/>
    </source>
</evidence>
<protein>
    <submittedName>
        <fullName evidence="3">Putative diguanylate cyclase/phosphodiesterase (GGDEF &amp; EAL domains)</fullName>
    </submittedName>
</protein>
<keyword evidence="1" id="KW-0472">Membrane</keyword>
<dbReference type="InterPro" id="IPR035919">
    <property type="entry name" value="EAL_sf"/>
</dbReference>
<dbReference type="CDD" id="cd01948">
    <property type="entry name" value="EAL"/>
    <property type="match status" value="1"/>
</dbReference>
<dbReference type="GO" id="GO:0071111">
    <property type="term" value="F:cyclic-guanylate-specific phosphodiesterase activity"/>
    <property type="evidence" value="ECO:0007669"/>
    <property type="project" value="InterPro"/>
</dbReference>
<dbReference type="STRING" id="28173.VIBNI_A1598"/>
<feature type="transmembrane region" description="Helical" evidence="1">
    <location>
        <begin position="275"/>
        <end position="291"/>
    </location>
</feature>
<dbReference type="SUPFAM" id="SSF55073">
    <property type="entry name" value="Nucleotide cyclase"/>
    <property type="match status" value="1"/>
</dbReference>
<name>U4K4Y2_9VIBR</name>
<feature type="transmembrane region" description="Helical" evidence="1">
    <location>
        <begin position="185"/>
        <end position="203"/>
    </location>
</feature>